<sequence length="74" mass="8244">MQQNFPKNLVNLANGPELISRCTSSALSMCLAKYRRVFSLTSGFSWSMLFTDLTKVPMSKPDLALNECHTTDGK</sequence>
<evidence type="ECO:0000313" key="2">
    <source>
        <dbReference type="Proteomes" id="UP000276133"/>
    </source>
</evidence>
<dbReference type="Proteomes" id="UP000276133">
    <property type="component" value="Unassembled WGS sequence"/>
</dbReference>
<keyword evidence="2" id="KW-1185">Reference proteome</keyword>
<organism evidence="1 2">
    <name type="scientific">Brachionus plicatilis</name>
    <name type="common">Marine rotifer</name>
    <name type="synonym">Brachionus muelleri</name>
    <dbReference type="NCBI Taxonomy" id="10195"/>
    <lineage>
        <taxon>Eukaryota</taxon>
        <taxon>Metazoa</taxon>
        <taxon>Spiralia</taxon>
        <taxon>Gnathifera</taxon>
        <taxon>Rotifera</taxon>
        <taxon>Eurotatoria</taxon>
        <taxon>Monogononta</taxon>
        <taxon>Pseudotrocha</taxon>
        <taxon>Ploima</taxon>
        <taxon>Brachionidae</taxon>
        <taxon>Brachionus</taxon>
    </lineage>
</organism>
<dbReference type="AlphaFoldDB" id="A0A3M7Q201"/>
<accession>A0A3M7Q201</accession>
<name>A0A3M7Q201_BRAPC</name>
<proteinExistence type="predicted"/>
<comment type="caution">
    <text evidence="1">The sequence shown here is derived from an EMBL/GenBank/DDBJ whole genome shotgun (WGS) entry which is preliminary data.</text>
</comment>
<dbReference type="EMBL" id="REGN01007900">
    <property type="protein sequence ID" value="RNA04968.1"/>
    <property type="molecule type" value="Genomic_DNA"/>
</dbReference>
<evidence type="ECO:0000313" key="1">
    <source>
        <dbReference type="EMBL" id="RNA04968.1"/>
    </source>
</evidence>
<gene>
    <name evidence="1" type="ORF">BpHYR1_047098</name>
</gene>
<reference evidence="1 2" key="1">
    <citation type="journal article" date="2018" name="Sci. Rep.">
        <title>Genomic signatures of local adaptation to the degree of environmental predictability in rotifers.</title>
        <authorList>
            <person name="Franch-Gras L."/>
            <person name="Hahn C."/>
            <person name="Garcia-Roger E.M."/>
            <person name="Carmona M.J."/>
            <person name="Serra M."/>
            <person name="Gomez A."/>
        </authorList>
    </citation>
    <scope>NUCLEOTIDE SEQUENCE [LARGE SCALE GENOMIC DNA]</scope>
    <source>
        <strain evidence="1">HYR1</strain>
    </source>
</reference>
<protein>
    <submittedName>
        <fullName evidence="1">Uncharacterized protein</fullName>
    </submittedName>
</protein>